<feature type="compositionally biased region" description="Polar residues" evidence="1">
    <location>
        <begin position="106"/>
        <end position="122"/>
    </location>
</feature>
<evidence type="ECO:0000256" key="1">
    <source>
        <dbReference type="SAM" id="MobiDB-lite"/>
    </source>
</evidence>
<feature type="compositionally biased region" description="Basic residues" evidence="1">
    <location>
        <begin position="173"/>
        <end position="182"/>
    </location>
</feature>
<reference evidence="2" key="2">
    <citation type="submission" date="2021-09" db="EMBL/GenBank/DDBJ databases">
        <authorList>
            <person name="Jia N."/>
            <person name="Wang J."/>
            <person name="Shi W."/>
            <person name="Du L."/>
            <person name="Sun Y."/>
            <person name="Zhan W."/>
            <person name="Jiang J."/>
            <person name="Wang Q."/>
            <person name="Zhang B."/>
            <person name="Ji P."/>
            <person name="Sakyi L.B."/>
            <person name="Cui X."/>
            <person name="Yuan T."/>
            <person name="Jiang B."/>
            <person name="Yang W."/>
            <person name="Lam T.T.-Y."/>
            <person name="Chang Q."/>
            <person name="Ding S."/>
            <person name="Wang X."/>
            <person name="Zhu J."/>
            <person name="Ruan X."/>
            <person name="Zhao L."/>
            <person name="Wei J."/>
            <person name="Que T."/>
            <person name="Du C."/>
            <person name="Cheng J."/>
            <person name="Dai P."/>
            <person name="Han X."/>
            <person name="Huang E."/>
            <person name="Gao Y."/>
            <person name="Liu J."/>
            <person name="Shao H."/>
            <person name="Ye R."/>
            <person name="Li L."/>
            <person name="Wei W."/>
            <person name="Wang X."/>
            <person name="Wang C."/>
            <person name="Huo Q."/>
            <person name="Li W."/>
            <person name="Guo W."/>
            <person name="Chen H."/>
            <person name="Chen S."/>
            <person name="Zhou L."/>
            <person name="Zhou L."/>
            <person name="Ni X."/>
            <person name="Tian J."/>
            <person name="Zhou Y."/>
            <person name="Sheng Y."/>
            <person name="Liu T."/>
            <person name="Pan Y."/>
            <person name="Xia L."/>
            <person name="Li J."/>
            <person name="Zhao F."/>
            <person name="Cao W."/>
        </authorList>
    </citation>
    <scope>NUCLEOTIDE SEQUENCE</scope>
    <source>
        <strain evidence="2">Rmic-2018</strain>
        <tissue evidence="2">Larvae</tissue>
    </source>
</reference>
<reference evidence="2" key="1">
    <citation type="journal article" date="2020" name="Cell">
        <title>Large-Scale Comparative Analyses of Tick Genomes Elucidate Their Genetic Diversity and Vector Capacities.</title>
        <authorList>
            <consortium name="Tick Genome and Microbiome Consortium (TIGMIC)"/>
            <person name="Jia N."/>
            <person name="Wang J."/>
            <person name="Shi W."/>
            <person name="Du L."/>
            <person name="Sun Y."/>
            <person name="Zhan W."/>
            <person name="Jiang J.F."/>
            <person name="Wang Q."/>
            <person name="Zhang B."/>
            <person name="Ji P."/>
            <person name="Bell-Sakyi L."/>
            <person name="Cui X.M."/>
            <person name="Yuan T.T."/>
            <person name="Jiang B.G."/>
            <person name="Yang W.F."/>
            <person name="Lam T.T."/>
            <person name="Chang Q.C."/>
            <person name="Ding S.J."/>
            <person name="Wang X.J."/>
            <person name="Zhu J.G."/>
            <person name="Ruan X.D."/>
            <person name="Zhao L."/>
            <person name="Wei J.T."/>
            <person name="Ye R.Z."/>
            <person name="Que T.C."/>
            <person name="Du C.H."/>
            <person name="Zhou Y.H."/>
            <person name="Cheng J.X."/>
            <person name="Dai P.F."/>
            <person name="Guo W.B."/>
            <person name="Han X.H."/>
            <person name="Huang E.J."/>
            <person name="Li L.F."/>
            <person name="Wei W."/>
            <person name="Gao Y.C."/>
            <person name="Liu J.Z."/>
            <person name="Shao H.Z."/>
            <person name="Wang X."/>
            <person name="Wang C.C."/>
            <person name="Yang T.C."/>
            <person name="Huo Q.B."/>
            <person name="Li W."/>
            <person name="Chen H.Y."/>
            <person name="Chen S.E."/>
            <person name="Zhou L.G."/>
            <person name="Ni X.B."/>
            <person name="Tian J.H."/>
            <person name="Sheng Y."/>
            <person name="Liu T."/>
            <person name="Pan Y.S."/>
            <person name="Xia L.Y."/>
            <person name="Li J."/>
            <person name="Zhao F."/>
            <person name="Cao W.C."/>
        </authorList>
    </citation>
    <scope>NUCLEOTIDE SEQUENCE</scope>
    <source>
        <strain evidence="2">Rmic-2018</strain>
    </source>
</reference>
<protein>
    <submittedName>
        <fullName evidence="2">Uncharacterized protein</fullName>
    </submittedName>
</protein>
<feature type="compositionally biased region" description="Low complexity" evidence="1">
    <location>
        <begin position="62"/>
        <end position="73"/>
    </location>
</feature>
<feature type="region of interest" description="Disordered" evidence="1">
    <location>
        <begin position="160"/>
        <end position="215"/>
    </location>
</feature>
<gene>
    <name evidence="2" type="ORF">HPB51_029249</name>
</gene>
<dbReference type="AlphaFoldDB" id="A0A9J6CV75"/>
<organism evidence="2 3">
    <name type="scientific">Rhipicephalus microplus</name>
    <name type="common">Cattle tick</name>
    <name type="synonym">Boophilus microplus</name>
    <dbReference type="NCBI Taxonomy" id="6941"/>
    <lineage>
        <taxon>Eukaryota</taxon>
        <taxon>Metazoa</taxon>
        <taxon>Ecdysozoa</taxon>
        <taxon>Arthropoda</taxon>
        <taxon>Chelicerata</taxon>
        <taxon>Arachnida</taxon>
        <taxon>Acari</taxon>
        <taxon>Parasitiformes</taxon>
        <taxon>Ixodida</taxon>
        <taxon>Ixodoidea</taxon>
        <taxon>Ixodidae</taxon>
        <taxon>Rhipicephalinae</taxon>
        <taxon>Rhipicephalus</taxon>
        <taxon>Boophilus</taxon>
    </lineage>
</organism>
<proteinExistence type="predicted"/>
<keyword evidence="3" id="KW-1185">Reference proteome</keyword>
<feature type="region of interest" description="Disordered" evidence="1">
    <location>
        <begin position="55"/>
        <end position="79"/>
    </location>
</feature>
<evidence type="ECO:0000313" key="3">
    <source>
        <dbReference type="Proteomes" id="UP000821866"/>
    </source>
</evidence>
<sequence length="215" mass="22230">MTVSCFQLHYTSLLCEFYKIYQSISGKAYDGQGLVRVACSGQSSNALTPAVAKYERQTPAGPSSLPPQDSLPQAAGTQASALHTPCGYSEMHSAIVQESGGTAMSSAIASSVTTPRPVTTEGSAAVTPKPTAETPMITPVAAENAAAVAPKMTDDIPYPAAQDNATVAGDKKLKSRSSRSKKVAGGTADARNTGAGKATTPNIQDDHTWPFQPAR</sequence>
<dbReference type="EMBL" id="JABSTU010006584">
    <property type="protein sequence ID" value="KAH7932523.1"/>
    <property type="molecule type" value="Genomic_DNA"/>
</dbReference>
<name>A0A9J6CV75_RHIMP</name>
<feature type="region of interest" description="Disordered" evidence="1">
    <location>
        <begin position="106"/>
        <end position="137"/>
    </location>
</feature>
<evidence type="ECO:0000313" key="2">
    <source>
        <dbReference type="EMBL" id="KAH7932523.1"/>
    </source>
</evidence>
<dbReference type="Proteomes" id="UP000821866">
    <property type="component" value="Unassembled WGS sequence"/>
</dbReference>
<accession>A0A9J6CV75</accession>
<comment type="caution">
    <text evidence="2">The sequence shown here is derived from an EMBL/GenBank/DDBJ whole genome shotgun (WGS) entry which is preliminary data.</text>
</comment>